<dbReference type="InterPro" id="IPR050447">
    <property type="entry name" value="Erg6_SMT_methyltransf"/>
</dbReference>
<dbReference type="Proteomes" id="UP000076874">
    <property type="component" value="Unassembled WGS sequence"/>
</dbReference>
<dbReference type="Pfam" id="PF02353">
    <property type="entry name" value="CMAS"/>
    <property type="match status" value="1"/>
</dbReference>
<evidence type="ECO:0000313" key="2">
    <source>
        <dbReference type="EMBL" id="OAA59051.1"/>
    </source>
</evidence>
<dbReference type="SUPFAM" id="SSF53335">
    <property type="entry name" value="S-adenosyl-L-methionine-dependent methyltransferases"/>
    <property type="match status" value="1"/>
</dbReference>
<proteinExistence type="predicted"/>
<dbReference type="EMBL" id="AZHD01000011">
    <property type="protein sequence ID" value="OAA59051.1"/>
    <property type="molecule type" value="Genomic_DNA"/>
</dbReference>
<evidence type="ECO:0000313" key="3">
    <source>
        <dbReference type="Proteomes" id="UP000076874"/>
    </source>
</evidence>
<dbReference type="CDD" id="cd02440">
    <property type="entry name" value="AdoMet_MTases"/>
    <property type="match status" value="1"/>
</dbReference>
<dbReference type="InterPro" id="IPR029063">
    <property type="entry name" value="SAM-dependent_MTases_sf"/>
</dbReference>
<accession>A0A167RY42</accession>
<sequence length="320" mass="33546">MATSTADPAAVPPVDETTNLSRQYDTPLGLAHTTMQALKERIKQHYDLASDYYVSLWGEHIHHGYWPTDASKAHDSKETAQANLIQLLLSISGLGGAGEDARGDTPLTVLDVGCGVGGTSRYLASRLGCRVTGITISTRQVELATKLTAQAAAAAVAAAGTPDTSTASADAHGFLPLGHGRRGPQPLPRQGALLPQRAPRAAARRPARAGGLVQGRRRGRGRLCARHPAYRGRHAAAAAVHAGRLRRPGDGRGPARAGAAHGHQRRRQADVGPVVGARAEPGAVGVCPEPGPRRHRVSAGVPGDAPRVRQRHVPVRGHVF</sequence>
<gene>
    <name evidence="2" type="ORF">SPI_06253</name>
</gene>
<dbReference type="STRING" id="1081102.A0A167RY42"/>
<comment type="caution">
    <text evidence="2">The sequence shown here is derived from an EMBL/GenBank/DDBJ whole genome shotgun (WGS) entry which is preliminary data.</text>
</comment>
<feature type="region of interest" description="Disordered" evidence="1">
    <location>
        <begin position="195"/>
        <end position="218"/>
    </location>
</feature>
<feature type="region of interest" description="Disordered" evidence="1">
    <location>
        <begin position="1"/>
        <end position="25"/>
    </location>
</feature>
<keyword evidence="3" id="KW-1185">Reference proteome</keyword>
<protein>
    <submittedName>
        <fullName evidence="2">Cyclopropane-fatty-acyl-phospholipid/mycolic acid synthase</fullName>
    </submittedName>
</protein>
<organism evidence="2 3">
    <name type="scientific">Niveomyces insectorum RCEF 264</name>
    <dbReference type="NCBI Taxonomy" id="1081102"/>
    <lineage>
        <taxon>Eukaryota</taxon>
        <taxon>Fungi</taxon>
        <taxon>Dikarya</taxon>
        <taxon>Ascomycota</taxon>
        <taxon>Pezizomycotina</taxon>
        <taxon>Sordariomycetes</taxon>
        <taxon>Hypocreomycetidae</taxon>
        <taxon>Hypocreales</taxon>
        <taxon>Cordycipitaceae</taxon>
        <taxon>Niveomyces</taxon>
    </lineage>
</organism>
<dbReference type="PANTHER" id="PTHR44068">
    <property type="entry name" value="ZGC:194242"/>
    <property type="match status" value="1"/>
</dbReference>
<evidence type="ECO:0000256" key="1">
    <source>
        <dbReference type="SAM" id="MobiDB-lite"/>
    </source>
</evidence>
<dbReference type="Gene3D" id="3.40.50.150">
    <property type="entry name" value="Vaccinia Virus protein VP39"/>
    <property type="match status" value="1"/>
</dbReference>
<name>A0A167RY42_9HYPO</name>
<reference evidence="2 3" key="1">
    <citation type="journal article" date="2016" name="Genome Biol. Evol.">
        <title>Divergent and convergent evolution of fungal pathogenicity.</title>
        <authorList>
            <person name="Shang Y."/>
            <person name="Xiao G."/>
            <person name="Zheng P."/>
            <person name="Cen K."/>
            <person name="Zhan S."/>
            <person name="Wang C."/>
        </authorList>
    </citation>
    <scope>NUCLEOTIDE SEQUENCE [LARGE SCALE GENOMIC DNA]</scope>
    <source>
        <strain evidence="2 3">RCEF 264</strain>
    </source>
</reference>
<dbReference type="PANTHER" id="PTHR44068:SF11">
    <property type="entry name" value="GERANYL DIPHOSPHATE 2-C-METHYLTRANSFERASE"/>
    <property type="match status" value="1"/>
</dbReference>
<dbReference type="AlphaFoldDB" id="A0A167RY42"/>
<dbReference type="OrthoDB" id="506498at2759"/>
<feature type="region of interest" description="Disordered" evidence="1">
    <location>
        <begin position="239"/>
        <end position="306"/>
    </location>
</feature>